<reference evidence="1" key="1">
    <citation type="submission" date="2023-03" db="EMBL/GenBank/DDBJ databases">
        <title>Chromosome-level genomes of two armyworms, Mythimna separata and Mythimna loreyi, provide insights into the biosynthesis and reception of sex pheromones.</title>
        <authorList>
            <person name="Zhao H."/>
        </authorList>
    </citation>
    <scope>NUCLEOTIDE SEQUENCE</scope>
    <source>
        <strain evidence="1">BeijingLab</strain>
    </source>
</reference>
<accession>A0ACC2Q6C7</accession>
<proteinExistence type="predicted"/>
<evidence type="ECO:0000313" key="2">
    <source>
        <dbReference type="Proteomes" id="UP001231649"/>
    </source>
</evidence>
<name>A0ACC2Q6C7_9NEOP</name>
<organism evidence="1 2">
    <name type="scientific">Mythimna loreyi</name>
    <dbReference type="NCBI Taxonomy" id="667449"/>
    <lineage>
        <taxon>Eukaryota</taxon>
        <taxon>Metazoa</taxon>
        <taxon>Ecdysozoa</taxon>
        <taxon>Arthropoda</taxon>
        <taxon>Hexapoda</taxon>
        <taxon>Insecta</taxon>
        <taxon>Pterygota</taxon>
        <taxon>Neoptera</taxon>
        <taxon>Endopterygota</taxon>
        <taxon>Lepidoptera</taxon>
        <taxon>Glossata</taxon>
        <taxon>Ditrysia</taxon>
        <taxon>Noctuoidea</taxon>
        <taxon>Noctuidae</taxon>
        <taxon>Noctuinae</taxon>
        <taxon>Hadenini</taxon>
        <taxon>Mythimna</taxon>
    </lineage>
</organism>
<comment type="caution">
    <text evidence="1">The sequence shown here is derived from an EMBL/GenBank/DDBJ whole genome shotgun (WGS) entry which is preliminary data.</text>
</comment>
<gene>
    <name evidence="1" type="ORF">PYW08_009559</name>
</gene>
<sequence length="987" mass="114080">MYTHHKLRNIKMIIQLLPLVWFMTIKPSRSALVIDSGIQNELHLSDYCPNMKHCREGSHVMCMYYNPLKEFGPRCYKPHKNVKITADIAGQILDVVNTIRSKVATGKETGRDEKPLPRGYGIFRLKWDSELATFAQVYANQCMLKHDMCRATKRFPNPSQLSNILRFTHPDWKQRNFKGDTVRNLTDLKLVHAVTQGLKAWYNRKIKVTEYMVKVCPDFVAAQNDDDMRDASFYLSLVQGSATHMGCGLSQYSEYFFQSSNRNGIYNTIHVVCNLSHGYRKGTHSYETSPPIPGQGYSAKCGCPPGSQEDADCLCNEVKPPPPPEPTCPFGENSGHDCDSTLVLLPIFTMEDAPPEKLYQVAEEIKDPLKNYILQRVDNTSTAIERRVDMAHSLTSIDMFDLIHGNDDKNDILPRAHSSHVTKKTKLVKEPQQHKLDSPPPPLPRRSKGHRSSTSGRSRNRPLPPPPPPRIPPPPPPPPPSPHAHENKRPTTSVRSRPLPKLPLKRHGVTKKASIFTRVAQFKLPKRRMASPPKMIKKDVAPRKDFSNLNKVVNEYLKRRPGYKIIDSNHEQHNSKETTTSGKVEKTQTEVVFDTGLNNAEETVINFNQHLSQKNISKYLDKNVNSKDDNDRKLLSLLDKLEQEVKHIALDGNEKDLFDAKIRKIYGSIVGNTALSKFPKSILLSNANQEIPEIDFGETKISDKVEPDHEDGNHLKVSEEAIQPTRYKVDKGIGRLRKYNPSIQGHKWKNKFIDSFDQKKFKENIDGFNDRDITNNKQNKNSDFTYGDINQKHMDNLDHKYKENINKKYSENHLDQEYNDEPKLNGKFHQQHYDLDQKYDEDEPVDDKVFRELELNSHSSQEETTPRNFRFKDSNTIHNTPDIPLITKDREKRKKNERKHRNRIKSLNARKDPIDPLSIERRKYYQEKLDNIKKKLQSRRNRGDHNPRNERSMRRMHTKTRETARTRTKSLADNFYMPERARFLHGF</sequence>
<keyword evidence="2" id="KW-1185">Reference proteome</keyword>
<protein>
    <submittedName>
        <fullName evidence="1">Uncharacterized protein</fullName>
    </submittedName>
</protein>
<evidence type="ECO:0000313" key="1">
    <source>
        <dbReference type="EMBL" id="KAJ8709555.1"/>
    </source>
</evidence>
<dbReference type="Proteomes" id="UP001231649">
    <property type="component" value="Chromosome 24"/>
</dbReference>
<dbReference type="EMBL" id="CM056800">
    <property type="protein sequence ID" value="KAJ8709555.1"/>
    <property type="molecule type" value="Genomic_DNA"/>
</dbReference>